<gene>
    <name evidence="1" type="ORF">FisN_20Lh246</name>
</gene>
<organism evidence="1 2">
    <name type="scientific">Fistulifera solaris</name>
    <name type="common">Oleaginous diatom</name>
    <dbReference type="NCBI Taxonomy" id="1519565"/>
    <lineage>
        <taxon>Eukaryota</taxon>
        <taxon>Sar</taxon>
        <taxon>Stramenopiles</taxon>
        <taxon>Ochrophyta</taxon>
        <taxon>Bacillariophyta</taxon>
        <taxon>Bacillariophyceae</taxon>
        <taxon>Bacillariophycidae</taxon>
        <taxon>Naviculales</taxon>
        <taxon>Naviculaceae</taxon>
        <taxon>Fistulifera</taxon>
    </lineage>
</organism>
<accession>A0A1Z5KRJ3</accession>
<reference evidence="1 2" key="1">
    <citation type="journal article" date="2015" name="Plant Cell">
        <title>Oil accumulation by the oleaginous diatom Fistulifera solaris as revealed by the genome and transcriptome.</title>
        <authorList>
            <person name="Tanaka T."/>
            <person name="Maeda Y."/>
            <person name="Veluchamy A."/>
            <person name="Tanaka M."/>
            <person name="Abida H."/>
            <person name="Marechal E."/>
            <person name="Bowler C."/>
            <person name="Muto M."/>
            <person name="Sunaga Y."/>
            <person name="Tanaka M."/>
            <person name="Yoshino T."/>
            <person name="Taniguchi T."/>
            <person name="Fukuda Y."/>
            <person name="Nemoto M."/>
            <person name="Matsumoto M."/>
            <person name="Wong P.S."/>
            <person name="Aburatani S."/>
            <person name="Fujibuchi W."/>
        </authorList>
    </citation>
    <scope>NUCLEOTIDE SEQUENCE [LARGE SCALE GENOMIC DNA]</scope>
    <source>
        <strain evidence="1 2">JPCC DA0580</strain>
    </source>
</reference>
<evidence type="ECO:0000313" key="2">
    <source>
        <dbReference type="Proteomes" id="UP000198406"/>
    </source>
</evidence>
<dbReference type="Proteomes" id="UP000198406">
    <property type="component" value="Unassembled WGS sequence"/>
</dbReference>
<name>A0A1Z5KRJ3_FISSO</name>
<dbReference type="InParanoid" id="A0A1Z5KRJ3"/>
<sequence length="275" mass="30639">MSDGQNNVLVARNNTLVAESDLDAAACAINRCFEKEMSKLQDALSDDEAARHYVKLLTACRDSLLSHIGRVVEPVSDEAFFQFVNNEVLSKSEGLQLKPKEQDKQQSVSTNSDARYEFDVEDLIDEQAFLRVRELRKSARDEARQLQDLRIAVIDRATSLAQRQVDVLTKHPNDNSAPIENVSSALLKKVSNEADAKLIDIREQVSVLCSSLQKHAQNSVASSISSLDETVSNVRHGLEMQISSKTRQAILKRNSTSANLEQINTSDHFVQFLGQ</sequence>
<keyword evidence="2" id="KW-1185">Reference proteome</keyword>
<evidence type="ECO:0000313" key="1">
    <source>
        <dbReference type="EMBL" id="GAX28926.1"/>
    </source>
</evidence>
<dbReference type="EMBL" id="BDSP01000283">
    <property type="protein sequence ID" value="GAX28926.1"/>
    <property type="molecule type" value="Genomic_DNA"/>
</dbReference>
<dbReference type="AlphaFoldDB" id="A0A1Z5KRJ3"/>
<comment type="caution">
    <text evidence="1">The sequence shown here is derived from an EMBL/GenBank/DDBJ whole genome shotgun (WGS) entry which is preliminary data.</text>
</comment>
<dbReference type="OrthoDB" id="55211at2759"/>
<proteinExistence type="predicted"/>
<protein>
    <submittedName>
        <fullName evidence="1">Uncharacterized protein</fullName>
    </submittedName>
</protein>